<feature type="compositionally biased region" description="Basic and acidic residues" evidence="1">
    <location>
        <begin position="12"/>
        <end position="21"/>
    </location>
</feature>
<evidence type="ECO:0000313" key="3">
    <source>
        <dbReference type="Proteomes" id="UP001054821"/>
    </source>
</evidence>
<dbReference type="Proteomes" id="UP001054821">
    <property type="component" value="Chromosome 4"/>
</dbReference>
<dbReference type="EMBL" id="JAJFAZ020000004">
    <property type="protein sequence ID" value="KAI5334867.1"/>
    <property type="molecule type" value="Genomic_DNA"/>
</dbReference>
<comment type="caution">
    <text evidence="2">The sequence shown here is derived from an EMBL/GenBank/DDBJ whole genome shotgun (WGS) entry which is preliminary data.</text>
</comment>
<feature type="compositionally biased region" description="Basic residues" evidence="1">
    <location>
        <begin position="22"/>
        <end position="31"/>
    </location>
</feature>
<proteinExistence type="predicted"/>
<evidence type="ECO:0000313" key="2">
    <source>
        <dbReference type="EMBL" id="KAI5334867.1"/>
    </source>
</evidence>
<organism evidence="2 3">
    <name type="scientific">Prunus dulcis</name>
    <name type="common">Almond</name>
    <name type="synonym">Amygdalus dulcis</name>
    <dbReference type="NCBI Taxonomy" id="3755"/>
    <lineage>
        <taxon>Eukaryota</taxon>
        <taxon>Viridiplantae</taxon>
        <taxon>Streptophyta</taxon>
        <taxon>Embryophyta</taxon>
        <taxon>Tracheophyta</taxon>
        <taxon>Spermatophyta</taxon>
        <taxon>Magnoliopsida</taxon>
        <taxon>eudicotyledons</taxon>
        <taxon>Gunneridae</taxon>
        <taxon>Pentapetalae</taxon>
        <taxon>rosids</taxon>
        <taxon>fabids</taxon>
        <taxon>Rosales</taxon>
        <taxon>Rosaceae</taxon>
        <taxon>Amygdaloideae</taxon>
        <taxon>Amygdaleae</taxon>
        <taxon>Prunus</taxon>
    </lineage>
</organism>
<evidence type="ECO:0000256" key="1">
    <source>
        <dbReference type="SAM" id="MobiDB-lite"/>
    </source>
</evidence>
<reference evidence="2 3" key="1">
    <citation type="journal article" date="2022" name="G3 (Bethesda)">
        <title>Whole-genome sequence and methylome profiling of the almond [Prunus dulcis (Mill.) D.A. Webb] cultivar 'Nonpareil'.</title>
        <authorList>
            <person name="D'Amico-Willman K.M."/>
            <person name="Ouma W.Z."/>
            <person name="Meulia T."/>
            <person name="Sideli G.M."/>
            <person name="Gradziel T.M."/>
            <person name="Fresnedo-Ramirez J."/>
        </authorList>
    </citation>
    <scope>NUCLEOTIDE SEQUENCE [LARGE SCALE GENOMIC DNA]</scope>
    <source>
        <strain evidence="2">Clone GOH B32 T37-40</strain>
    </source>
</reference>
<keyword evidence="3" id="KW-1185">Reference proteome</keyword>
<dbReference type="AlphaFoldDB" id="A0AAD4Z5Y0"/>
<sequence>MAPQEPQSPQNKQDKKQEKPKFKSIARKTISKPKPTYDQKVKHPDYVQSRCNMNPFNINFTQVKDKLNDTQKQLLQKTPFWNLIEPYYNGRINMEHMIKSDLDLVKLLKMFDAKTKSFEFGSKEFKFV</sequence>
<name>A0AAD4Z5Y0_PRUDU</name>
<gene>
    <name evidence="2" type="ORF">L3X38_025000</name>
</gene>
<protein>
    <submittedName>
        <fullName evidence="2">Uncharacterized protein</fullName>
    </submittedName>
</protein>
<feature type="region of interest" description="Disordered" evidence="1">
    <location>
        <begin position="1"/>
        <end position="41"/>
    </location>
</feature>
<accession>A0AAD4Z5Y0</accession>